<protein>
    <submittedName>
        <fullName evidence="1">Uncharacterized protein</fullName>
    </submittedName>
</protein>
<name>A0A318D5J7_9GAMM</name>
<proteinExistence type="predicted"/>
<reference evidence="1 2" key="1">
    <citation type="submission" date="2018-05" db="EMBL/GenBank/DDBJ databases">
        <title>Kangiella spongicola genome sequence.</title>
        <authorList>
            <person name="Maclea K.S."/>
            <person name="Goen A.E."/>
            <person name="Kelley C."/>
            <person name="Underriner A."/>
            <person name="Silverwood T."/>
            <person name="Trachtenberg A.M."/>
        </authorList>
    </citation>
    <scope>NUCLEOTIDE SEQUENCE [LARGE SCALE GENOMIC DNA]</scope>
    <source>
        <strain evidence="1 2">ATCC BAA-2076</strain>
    </source>
</reference>
<evidence type="ECO:0000313" key="2">
    <source>
        <dbReference type="Proteomes" id="UP000247689"/>
    </source>
</evidence>
<dbReference type="RefSeq" id="WP_110199852.1">
    <property type="nucleotide sequence ID" value="NZ_QICH01000001.1"/>
</dbReference>
<gene>
    <name evidence="1" type="ORF">DL796_03055</name>
</gene>
<comment type="caution">
    <text evidence="1">The sequence shown here is derived from an EMBL/GenBank/DDBJ whole genome shotgun (WGS) entry which is preliminary data.</text>
</comment>
<dbReference type="OrthoDB" id="8455441at2"/>
<accession>A0A318D5J7</accession>
<dbReference type="AlphaFoldDB" id="A0A318D5J7"/>
<organism evidence="1 2">
    <name type="scientific">Kangiella spongicola</name>
    <dbReference type="NCBI Taxonomy" id="796379"/>
    <lineage>
        <taxon>Bacteria</taxon>
        <taxon>Pseudomonadati</taxon>
        <taxon>Pseudomonadota</taxon>
        <taxon>Gammaproteobacteria</taxon>
        <taxon>Kangiellales</taxon>
        <taxon>Kangiellaceae</taxon>
        <taxon>Kangiella</taxon>
    </lineage>
</organism>
<sequence>MKFDIQKSFQHPVLRPLSDDYVKGDIRFEVKLFWDQKTNKVILEFESLISSPSIIELIQQRKASYLVTVRCRTTFFSMSFKGFESTIKHDFFDGDLFGDVELNFYVVANEIINSYTSEEFNEEYEGEAFTIRQNAILACAEPKNFLIEREAFKPVTSVFNLAEDKNQEIEQGKWVIDLEQDTVYIKLHSKDYEKITLARNLKANQAVLLNSLYFAAVVEAVDTIYDEERGFDINEKKWSRVVHAAIEKCETVTKDDSSYVIAQELLKGPLNKLLEYVFDNREY</sequence>
<evidence type="ECO:0000313" key="1">
    <source>
        <dbReference type="EMBL" id="PXF64133.1"/>
    </source>
</evidence>
<dbReference type="EMBL" id="QICH01000001">
    <property type="protein sequence ID" value="PXF64133.1"/>
    <property type="molecule type" value="Genomic_DNA"/>
</dbReference>
<dbReference type="Proteomes" id="UP000247689">
    <property type="component" value="Unassembled WGS sequence"/>
</dbReference>
<keyword evidence="2" id="KW-1185">Reference proteome</keyword>